<comment type="similarity">
    <text evidence="3">Belongs to the FPG family.</text>
</comment>
<name>A0ABT5VJ92_9BACI</name>
<dbReference type="PROSITE" id="PS51068">
    <property type="entry name" value="FPG_CAT"/>
    <property type="match status" value="1"/>
</dbReference>
<evidence type="ECO:0000313" key="24">
    <source>
        <dbReference type="Proteomes" id="UP001148125"/>
    </source>
</evidence>
<gene>
    <name evidence="23" type="primary">mutM</name>
    <name evidence="23" type="ORF">N7Z68_19420</name>
</gene>
<dbReference type="SUPFAM" id="SSF57716">
    <property type="entry name" value="Glucocorticoid receptor-like (DNA-binding domain)"/>
    <property type="match status" value="1"/>
</dbReference>
<dbReference type="InterPro" id="IPR035937">
    <property type="entry name" value="FPG_N"/>
</dbReference>
<dbReference type="RefSeq" id="WP_275120123.1">
    <property type="nucleotide sequence ID" value="NZ_JAOTPO010000017.1"/>
</dbReference>
<keyword evidence="13" id="KW-0238">DNA-binding</keyword>
<dbReference type="InterPro" id="IPR010979">
    <property type="entry name" value="Ribosomal_uS13-like_H2TH"/>
</dbReference>
<evidence type="ECO:0000256" key="16">
    <source>
        <dbReference type="ARBA" id="ARBA00023268"/>
    </source>
</evidence>
<organism evidence="23 24">
    <name type="scientific">Alkalihalobacterium chitinilyticum</name>
    <dbReference type="NCBI Taxonomy" id="2980103"/>
    <lineage>
        <taxon>Bacteria</taxon>
        <taxon>Bacillati</taxon>
        <taxon>Bacillota</taxon>
        <taxon>Bacilli</taxon>
        <taxon>Bacillales</taxon>
        <taxon>Bacillaceae</taxon>
        <taxon>Alkalihalobacterium</taxon>
    </lineage>
</organism>
<evidence type="ECO:0000256" key="10">
    <source>
        <dbReference type="ARBA" id="ARBA00022771"/>
    </source>
</evidence>
<keyword evidence="17 23" id="KW-0326">Glycosidase</keyword>
<dbReference type="Pfam" id="PF06831">
    <property type="entry name" value="H2TH"/>
    <property type="match status" value="1"/>
</dbReference>
<keyword evidence="15" id="KW-0456">Lyase</keyword>
<protein>
    <recommendedName>
        <fullName evidence="7">Formamidopyrimidine-DNA glycosylase</fullName>
        <ecNumber evidence="5">3.2.2.23</ecNumber>
        <ecNumber evidence="6">4.2.99.18</ecNumber>
    </recommendedName>
    <alternativeName>
        <fullName evidence="18">DNA-(apurinic or apyrimidinic site) lyase MutM</fullName>
    </alternativeName>
</protein>
<dbReference type="SMART" id="SM01232">
    <property type="entry name" value="H2TH"/>
    <property type="match status" value="1"/>
</dbReference>
<evidence type="ECO:0000256" key="14">
    <source>
        <dbReference type="ARBA" id="ARBA00023204"/>
    </source>
</evidence>
<reference evidence="23" key="1">
    <citation type="submission" date="2024-05" db="EMBL/GenBank/DDBJ databases">
        <title>Alkalihalobacillus sp. strain MEB203 novel alkaliphilic bacterium from Lonar Lake, India.</title>
        <authorList>
            <person name="Joshi A."/>
            <person name="Thite S."/>
            <person name="Mengade P."/>
        </authorList>
    </citation>
    <scope>NUCLEOTIDE SEQUENCE</scope>
    <source>
        <strain evidence="23">MEB 203</strain>
    </source>
</reference>
<feature type="domain" description="FPG-type" evidence="21">
    <location>
        <begin position="233"/>
        <end position="267"/>
    </location>
</feature>
<dbReference type="SMART" id="SM00898">
    <property type="entry name" value="Fapy_DNA_glyco"/>
    <property type="match status" value="1"/>
</dbReference>
<evidence type="ECO:0000256" key="17">
    <source>
        <dbReference type="ARBA" id="ARBA00023295"/>
    </source>
</evidence>
<comment type="catalytic activity">
    <reaction evidence="1">
        <text>Hydrolysis of DNA containing ring-opened 7-methylguanine residues, releasing 2,6-diamino-4-hydroxy-5-(N-methyl)formamidopyrimidine.</text>
        <dbReference type="EC" id="3.2.2.23"/>
    </reaction>
</comment>
<dbReference type="SUPFAM" id="SSF46946">
    <property type="entry name" value="S13-like H2TH domain"/>
    <property type="match status" value="1"/>
</dbReference>
<keyword evidence="11 23" id="KW-0378">Hydrolase</keyword>
<evidence type="ECO:0000256" key="11">
    <source>
        <dbReference type="ARBA" id="ARBA00022801"/>
    </source>
</evidence>
<dbReference type="NCBIfam" id="TIGR00577">
    <property type="entry name" value="fpg"/>
    <property type="match status" value="1"/>
</dbReference>
<evidence type="ECO:0000256" key="7">
    <source>
        <dbReference type="ARBA" id="ARBA00016240"/>
    </source>
</evidence>
<dbReference type="GO" id="GO:0008534">
    <property type="term" value="F:oxidized purine nucleobase lesion DNA N-glycosylase activity"/>
    <property type="evidence" value="ECO:0007669"/>
    <property type="project" value="UniProtKB-EC"/>
</dbReference>
<dbReference type="InterPro" id="IPR010663">
    <property type="entry name" value="Znf_FPG/IleRS"/>
</dbReference>
<sequence length="267" mass="30783">MPELPEMENYKNLLNQKIQGKTISNVIVTREKTINTNVELFKQCVMNKRVIKVSRRAKHLIFELDSGMNLLLHLMLGGWMYYGNEQDQPDRTKQVTLSFGTEQLFFIGLRLGFLHLLNGQQLQDEFKELGPEPLEPNFTYETFLELVQKRKGMLKTTLVNQSFIAGIGNCYSDEICFQAQLKPTKKFNELTDQQVRALFDAMGTIFHSGIQQGGYMDSPFTKDDQLTGKYQTLVYDREGQPCPRCNGTIKLEHISSRKTFFCPNCQQ</sequence>
<comment type="catalytic activity">
    <reaction evidence="19">
        <text>2'-deoxyribonucleotide-(2'-deoxyribose 5'-phosphate)-2'-deoxyribonucleotide-DNA = a 3'-end 2'-deoxyribonucleotide-(2,3-dehydro-2,3-deoxyribose 5'-phosphate)-DNA + a 5'-end 5'-phospho-2'-deoxyribonucleoside-DNA + H(+)</text>
        <dbReference type="Rhea" id="RHEA:66592"/>
        <dbReference type="Rhea" id="RHEA-COMP:13180"/>
        <dbReference type="Rhea" id="RHEA-COMP:16897"/>
        <dbReference type="Rhea" id="RHEA-COMP:17067"/>
        <dbReference type="ChEBI" id="CHEBI:15378"/>
        <dbReference type="ChEBI" id="CHEBI:136412"/>
        <dbReference type="ChEBI" id="CHEBI:157695"/>
        <dbReference type="ChEBI" id="CHEBI:167181"/>
        <dbReference type="EC" id="4.2.99.18"/>
    </reaction>
</comment>
<dbReference type="EC" id="4.2.99.18" evidence="6"/>
<evidence type="ECO:0000256" key="9">
    <source>
        <dbReference type="ARBA" id="ARBA00022763"/>
    </source>
</evidence>
<evidence type="ECO:0000256" key="15">
    <source>
        <dbReference type="ARBA" id="ARBA00023239"/>
    </source>
</evidence>
<keyword evidence="9" id="KW-0227">DNA damage</keyword>
<evidence type="ECO:0000256" key="20">
    <source>
        <dbReference type="PROSITE-ProRule" id="PRU00391"/>
    </source>
</evidence>
<comment type="caution">
    <text evidence="23">The sequence shown here is derived from an EMBL/GenBank/DDBJ whole genome shotgun (WGS) entry which is preliminary data.</text>
</comment>
<evidence type="ECO:0000256" key="12">
    <source>
        <dbReference type="ARBA" id="ARBA00022833"/>
    </source>
</evidence>
<dbReference type="Proteomes" id="UP001148125">
    <property type="component" value="Unassembled WGS sequence"/>
</dbReference>
<dbReference type="Gene3D" id="1.10.8.50">
    <property type="match status" value="1"/>
</dbReference>
<evidence type="ECO:0000256" key="8">
    <source>
        <dbReference type="ARBA" id="ARBA00022723"/>
    </source>
</evidence>
<evidence type="ECO:0000256" key="1">
    <source>
        <dbReference type="ARBA" id="ARBA00001668"/>
    </source>
</evidence>
<dbReference type="InterPro" id="IPR015886">
    <property type="entry name" value="H2TH_FPG"/>
</dbReference>
<dbReference type="PROSITE" id="PS51066">
    <property type="entry name" value="ZF_FPG_2"/>
    <property type="match status" value="1"/>
</dbReference>
<dbReference type="Pfam" id="PF01149">
    <property type="entry name" value="Fapy_DNA_glyco"/>
    <property type="match status" value="1"/>
</dbReference>
<evidence type="ECO:0000256" key="4">
    <source>
        <dbReference type="ARBA" id="ARBA00011245"/>
    </source>
</evidence>
<evidence type="ECO:0000259" key="21">
    <source>
        <dbReference type="PROSITE" id="PS51066"/>
    </source>
</evidence>
<dbReference type="Pfam" id="PF06827">
    <property type="entry name" value="zf-FPG_IleRS"/>
    <property type="match status" value="1"/>
</dbReference>
<evidence type="ECO:0000256" key="6">
    <source>
        <dbReference type="ARBA" id="ARBA00012720"/>
    </source>
</evidence>
<dbReference type="InterPro" id="IPR020629">
    <property type="entry name" value="FPG_Glyclase"/>
</dbReference>
<comment type="cofactor">
    <cofactor evidence="2">
        <name>Zn(2+)</name>
        <dbReference type="ChEBI" id="CHEBI:29105"/>
    </cofactor>
</comment>
<dbReference type="Gene3D" id="3.20.190.10">
    <property type="entry name" value="MutM-like, N-terminal"/>
    <property type="match status" value="1"/>
</dbReference>
<keyword evidence="10 20" id="KW-0863">Zinc-finger</keyword>
<accession>A0ABT5VJ92</accession>
<evidence type="ECO:0000256" key="2">
    <source>
        <dbReference type="ARBA" id="ARBA00001947"/>
    </source>
</evidence>
<dbReference type="InterPro" id="IPR000214">
    <property type="entry name" value="Znf_DNA_glyclase/AP_lyase"/>
</dbReference>
<dbReference type="InterPro" id="IPR012319">
    <property type="entry name" value="FPG_cat"/>
</dbReference>
<keyword evidence="14" id="KW-0234">DNA repair</keyword>
<feature type="domain" description="Formamidopyrimidine-DNA glycosylase catalytic" evidence="22">
    <location>
        <begin position="2"/>
        <end position="106"/>
    </location>
</feature>
<keyword evidence="24" id="KW-1185">Reference proteome</keyword>
<dbReference type="PANTHER" id="PTHR22993">
    <property type="entry name" value="FORMAMIDOPYRIMIDINE-DNA GLYCOSYLASE"/>
    <property type="match status" value="1"/>
</dbReference>
<evidence type="ECO:0000256" key="18">
    <source>
        <dbReference type="ARBA" id="ARBA00030638"/>
    </source>
</evidence>
<dbReference type="PANTHER" id="PTHR22993:SF9">
    <property type="entry name" value="FORMAMIDOPYRIMIDINE-DNA GLYCOSYLASE"/>
    <property type="match status" value="1"/>
</dbReference>
<comment type="subunit">
    <text evidence="4">Monomer.</text>
</comment>
<keyword evidence="16" id="KW-0511">Multifunctional enzyme</keyword>
<dbReference type="EMBL" id="JAOTPO010000017">
    <property type="protein sequence ID" value="MDE5415521.1"/>
    <property type="molecule type" value="Genomic_DNA"/>
</dbReference>
<keyword evidence="12" id="KW-0862">Zinc</keyword>
<evidence type="ECO:0000256" key="3">
    <source>
        <dbReference type="ARBA" id="ARBA00009409"/>
    </source>
</evidence>
<dbReference type="SUPFAM" id="SSF81624">
    <property type="entry name" value="N-terminal domain of MutM-like DNA repair proteins"/>
    <property type="match status" value="1"/>
</dbReference>
<evidence type="ECO:0000256" key="19">
    <source>
        <dbReference type="ARBA" id="ARBA00044632"/>
    </source>
</evidence>
<keyword evidence="8" id="KW-0479">Metal-binding</keyword>
<evidence type="ECO:0000313" key="23">
    <source>
        <dbReference type="EMBL" id="MDE5415521.1"/>
    </source>
</evidence>
<evidence type="ECO:0000256" key="13">
    <source>
        <dbReference type="ARBA" id="ARBA00023125"/>
    </source>
</evidence>
<dbReference type="EC" id="3.2.2.23" evidence="5"/>
<evidence type="ECO:0000259" key="22">
    <source>
        <dbReference type="PROSITE" id="PS51068"/>
    </source>
</evidence>
<proteinExistence type="inferred from homology"/>
<evidence type="ECO:0000256" key="5">
    <source>
        <dbReference type="ARBA" id="ARBA00012024"/>
    </source>
</evidence>